<feature type="compositionally biased region" description="Basic and acidic residues" evidence="2">
    <location>
        <begin position="351"/>
        <end position="364"/>
    </location>
</feature>
<proteinExistence type="inferred from homology"/>
<accession>A0A915C681</accession>
<dbReference type="PANTHER" id="PTHR36842:SF1">
    <property type="entry name" value="PROTEIN TOLB"/>
    <property type="match status" value="1"/>
</dbReference>
<dbReference type="WBParaSite" id="PgR088_g022_t01">
    <property type="protein sequence ID" value="PgR088_g022_t01"/>
    <property type="gene ID" value="PgR088_g022"/>
</dbReference>
<name>A0A915C681_PARUN</name>
<sequence>METLPVCDLHTSGRKQGFSRRFYEDAIALAWLNSDAFFHFDGKWLTFQAAGMEEYGTLCDQIYRIDLTLPPKEQTPHRISTGLGACTCSYFYPDDRHLIYAGTFQSAKFNSNVTMESCPQKACKSGRTKTDPVNEFGKVVTQLTTSAGYDAEGAVSPDGRHIVFTSMRTGDPEIWIMNSDGTDPRQLTHELGYDGGPFFSPDGTKISFRASRPNTSEEINKYKALLRYNLVSPLAMELYSMNIDGTNLRKITSLGGSNWAPFYLPDNRRIIFSSNFNSTASFGSFDLYLIDDDGDNLERVTYNKGGFDSFPMFDRAGKRLVWASSRNASSPSDLNLFMAEWIEMGNFTESKGSEDASEEVNRTKDKPRKRVHRDYDDVLNQPRSHLSDVRQLTFSGINGQGYFSYDDKLVIFQAMGDVEYGTMCDQADQKQIRRSREKQSYKSKTVTAISQIDILGLGSSTCSYFFPNGDALYSSTFLSANRSALDTCPKKACTFVNDSAVKELCKTSYLWDLFPDYDIFKVNKYGNFIRRLTNSGGYNAEASISSDGRRIVFTSMRRGDPDIWIMNWDGSGLKQLTSELGYDGGASFSHDGTKIVFRASRPTTPAEISKYEKLLSYNLVDPTEMELYVMNVDGSSLRRVTFLGGANWSPTFLPGDKRILFASNFNSSLLGSFNLYAINEDGTDLEQCPVAIRRVAGPTV</sequence>
<evidence type="ECO:0000313" key="3">
    <source>
        <dbReference type="Proteomes" id="UP000887569"/>
    </source>
</evidence>
<dbReference type="InterPro" id="IPR011042">
    <property type="entry name" value="6-blade_b-propeller_TolB-like"/>
</dbReference>
<organism evidence="3 4">
    <name type="scientific">Parascaris univalens</name>
    <name type="common">Nematode worm</name>
    <dbReference type="NCBI Taxonomy" id="6257"/>
    <lineage>
        <taxon>Eukaryota</taxon>
        <taxon>Metazoa</taxon>
        <taxon>Ecdysozoa</taxon>
        <taxon>Nematoda</taxon>
        <taxon>Chromadorea</taxon>
        <taxon>Rhabditida</taxon>
        <taxon>Spirurina</taxon>
        <taxon>Ascaridomorpha</taxon>
        <taxon>Ascaridoidea</taxon>
        <taxon>Ascarididae</taxon>
        <taxon>Parascaris</taxon>
    </lineage>
</organism>
<dbReference type="Gene3D" id="2.120.10.30">
    <property type="entry name" value="TolB, C-terminal domain"/>
    <property type="match status" value="4"/>
</dbReference>
<dbReference type="Pfam" id="PF07676">
    <property type="entry name" value="PD40"/>
    <property type="match status" value="5"/>
</dbReference>
<protein>
    <submittedName>
        <fullName evidence="4">Uncharacterized protein</fullName>
    </submittedName>
</protein>
<dbReference type="SUPFAM" id="SSF82171">
    <property type="entry name" value="DPP6 N-terminal domain-like"/>
    <property type="match status" value="2"/>
</dbReference>
<evidence type="ECO:0000256" key="2">
    <source>
        <dbReference type="SAM" id="MobiDB-lite"/>
    </source>
</evidence>
<dbReference type="Proteomes" id="UP000887569">
    <property type="component" value="Unplaced"/>
</dbReference>
<evidence type="ECO:0000256" key="1">
    <source>
        <dbReference type="ARBA" id="ARBA00009820"/>
    </source>
</evidence>
<dbReference type="InterPro" id="IPR011659">
    <property type="entry name" value="WD40"/>
</dbReference>
<dbReference type="AlphaFoldDB" id="A0A915C681"/>
<keyword evidence="3" id="KW-1185">Reference proteome</keyword>
<feature type="region of interest" description="Disordered" evidence="2">
    <location>
        <begin position="350"/>
        <end position="376"/>
    </location>
</feature>
<dbReference type="PANTHER" id="PTHR36842">
    <property type="entry name" value="PROTEIN TOLB HOMOLOG"/>
    <property type="match status" value="1"/>
</dbReference>
<reference evidence="4" key="1">
    <citation type="submission" date="2022-11" db="UniProtKB">
        <authorList>
            <consortium name="WormBaseParasite"/>
        </authorList>
    </citation>
    <scope>IDENTIFICATION</scope>
</reference>
<comment type="similarity">
    <text evidence="1">Belongs to the TolB family.</text>
</comment>
<evidence type="ECO:0000313" key="4">
    <source>
        <dbReference type="WBParaSite" id="PgR088_g022_t01"/>
    </source>
</evidence>